<dbReference type="GO" id="GO:0015074">
    <property type="term" value="P:DNA integration"/>
    <property type="evidence" value="ECO:0007669"/>
    <property type="project" value="InterPro"/>
</dbReference>
<dbReference type="GO" id="GO:0032196">
    <property type="term" value="P:transposition"/>
    <property type="evidence" value="ECO:0007669"/>
    <property type="project" value="UniProtKB-KW"/>
</dbReference>
<dbReference type="Pfam" id="PF00665">
    <property type="entry name" value="rve"/>
    <property type="match status" value="1"/>
</dbReference>
<dbReference type="InterPro" id="IPR036397">
    <property type="entry name" value="RNaseH_sf"/>
</dbReference>
<sequence>MITTSRFFKEKQYMWYKVRELQSKGLNKTQIGKHLGVDRSTVRRYLQMSREDFVRRRNSHRKYTLKLAGYEEYVRGTLEEYPYISAARIHDWLKECYPDFPEVCDKTVFNFVEKVRCKYGIGKKSEARIRRDYEKLPDTPYGEYAQADFGEKWMSAGNGRSTKVYFFAIVLARSRYKFTFFARRPFDTELAIYAHECAFEYFGGKPEKILYDQDRVLISRENLGDLMLTRKFQTFVREQHFQPVFCHKADPESKGKVENVVKYVKENFLVARVFRDIDSLNREALEWLERTGNGKVHGTTRLVPREDFAVEKGFLMPYHGTPQPPQEEMREYHVRKDNTVQYRGNYYSLPCGTYRSGQTTVWLQETEGNVELYNKDTGKLICRHALCTRKGRTVYDDSHRKPRNAGVKIAERILVHVSGNREVAMWMDNLKRRKERYYRDNLEVILRIIPGYDKNTLIEAIRICLDKGIYNGDSVKSLCEYVCRGKENGTEIYGLEDRLPRQGGLIQSYNEILRDYDKT</sequence>
<dbReference type="InterPro" id="IPR009057">
    <property type="entry name" value="Homeodomain-like_sf"/>
</dbReference>
<reference evidence="5 6" key="2">
    <citation type="submission" date="2020-07" db="EMBL/GenBank/DDBJ databases">
        <title>Bacterial metabolism rescues the inhibition of intestinal drug absorption by food and drug additives.</title>
        <authorList>
            <person name="Zou L."/>
            <person name="Spanogiannopoulos P."/>
            <person name="Chien H.-C."/>
            <person name="Pieper L.M."/>
            <person name="Cai W."/>
            <person name="Khuri N."/>
            <person name="Pottel J."/>
            <person name="Vora B."/>
            <person name="Ni Z."/>
            <person name="Tsakalozou E."/>
            <person name="Zhang W."/>
            <person name="Shoichet B.K."/>
            <person name="Giacomini K.M."/>
            <person name="Turnbaugh P.J."/>
        </authorList>
    </citation>
    <scope>NUCLEOTIDE SEQUENCE [LARGE SCALE GENOMIC DNA]</scope>
    <source>
        <strain evidence="5 6">B33</strain>
    </source>
</reference>
<keyword evidence="3" id="KW-0238">DNA-binding</keyword>
<comment type="similarity">
    <text evidence="1">Belongs to the transposase IS21/IS408/IS1162 family.</text>
</comment>
<evidence type="ECO:0000256" key="4">
    <source>
        <dbReference type="ARBA" id="ARBA00023172"/>
    </source>
</evidence>
<keyword evidence="2" id="KW-0815">Transposition</keyword>
<dbReference type="Pfam" id="PF22483">
    <property type="entry name" value="Mu-transpos_C_2"/>
    <property type="match status" value="1"/>
</dbReference>
<dbReference type="GO" id="GO:0003677">
    <property type="term" value="F:DNA binding"/>
    <property type="evidence" value="ECO:0007669"/>
    <property type="project" value="UniProtKB-KW"/>
</dbReference>
<evidence type="ECO:0000313" key="6">
    <source>
        <dbReference type="Proteomes" id="UP000524321"/>
    </source>
</evidence>
<accession>A0A7Y6PHY6</accession>
<dbReference type="InterPro" id="IPR017894">
    <property type="entry name" value="HTH_IS21_transposase_type"/>
</dbReference>
<comment type="caution">
    <text evidence="5">The sequence shown here is derived from an EMBL/GenBank/DDBJ whole genome shotgun (WGS) entry which is preliminary data.</text>
</comment>
<organism evidence="5 6">
    <name type="scientific">Phocaeicola vulgatus</name>
    <name type="common">Bacteroides vulgatus</name>
    <dbReference type="NCBI Taxonomy" id="821"/>
    <lineage>
        <taxon>Bacteria</taxon>
        <taxon>Pseudomonadati</taxon>
        <taxon>Bacteroidota</taxon>
        <taxon>Bacteroidia</taxon>
        <taxon>Bacteroidales</taxon>
        <taxon>Bacteroidaceae</taxon>
        <taxon>Phocaeicola</taxon>
    </lineage>
</organism>
<dbReference type="OMA" id="MWYKVRE"/>
<name>A0A7Y6PHY6_PHOVU</name>
<dbReference type="PROSITE" id="PS50994">
    <property type="entry name" value="INTEGRASE"/>
    <property type="match status" value="1"/>
</dbReference>
<dbReference type="InterPro" id="IPR001584">
    <property type="entry name" value="Integrase_cat-core"/>
</dbReference>
<evidence type="ECO:0000256" key="2">
    <source>
        <dbReference type="ARBA" id="ARBA00022578"/>
    </source>
</evidence>
<evidence type="ECO:0000313" key="5">
    <source>
        <dbReference type="EMBL" id="NVB76175.1"/>
    </source>
</evidence>
<dbReference type="PANTHER" id="PTHR35004:SF6">
    <property type="entry name" value="TRANSPOSASE"/>
    <property type="match status" value="1"/>
</dbReference>
<evidence type="ECO:0000256" key="3">
    <source>
        <dbReference type="ARBA" id="ARBA00023125"/>
    </source>
</evidence>
<dbReference type="PANTHER" id="PTHR35004">
    <property type="entry name" value="TRANSPOSASE RV3428C-RELATED"/>
    <property type="match status" value="1"/>
</dbReference>
<protein>
    <submittedName>
        <fullName evidence="5">IS21 family transposase</fullName>
    </submittedName>
</protein>
<dbReference type="InterPro" id="IPR012337">
    <property type="entry name" value="RNaseH-like_sf"/>
</dbReference>
<dbReference type="AlphaFoldDB" id="A0A7Y6PHY6"/>
<dbReference type="SUPFAM" id="SSF53098">
    <property type="entry name" value="Ribonuclease H-like"/>
    <property type="match status" value="1"/>
</dbReference>
<reference evidence="5 6" key="1">
    <citation type="submission" date="2020-04" db="EMBL/GenBank/DDBJ databases">
        <authorList>
            <person name="Pieper L."/>
        </authorList>
    </citation>
    <scope>NUCLEOTIDE SEQUENCE [LARGE SCALE GENOMIC DNA]</scope>
    <source>
        <strain evidence="5 6">B33</strain>
    </source>
</reference>
<proteinExistence type="inferred from homology"/>
<evidence type="ECO:0000256" key="1">
    <source>
        <dbReference type="ARBA" id="ARBA00009277"/>
    </source>
</evidence>
<dbReference type="InterPro" id="IPR054353">
    <property type="entry name" value="IstA-like_C"/>
</dbReference>
<keyword evidence="4" id="KW-0233">DNA recombination</keyword>
<dbReference type="GO" id="GO:0006310">
    <property type="term" value="P:DNA recombination"/>
    <property type="evidence" value="ECO:0007669"/>
    <property type="project" value="UniProtKB-KW"/>
</dbReference>
<dbReference type="Proteomes" id="UP000524321">
    <property type="component" value="Unassembled WGS sequence"/>
</dbReference>
<dbReference type="Gene3D" id="1.10.10.60">
    <property type="entry name" value="Homeodomain-like"/>
    <property type="match status" value="1"/>
</dbReference>
<dbReference type="EMBL" id="JABWDJ010000225">
    <property type="protein sequence ID" value="NVB76175.1"/>
    <property type="molecule type" value="Genomic_DNA"/>
</dbReference>
<dbReference type="SUPFAM" id="SSF46689">
    <property type="entry name" value="Homeodomain-like"/>
    <property type="match status" value="1"/>
</dbReference>
<dbReference type="PROSITE" id="PS50531">
    <property type="entry name" value="HTH_IS21"/>
    <property type="match status" value="1"/>
</dbReference>
<dbReference type="Gene3D" id="3.30.420.10">
    <property type="entry name" value="Ribonuclease H-like superfamily/Ribonuclease H"/>
    <property type="match status" value="1"/>
</dbReference>
<gene>
    <name evidence="5" type="ORF">HUV05_22275</name>
</gene>
<dbReference type="NCBIfam" id="NF033546">
    <property type="entry name" value="transpos_IS21"/>
    <property type="match status" value="1"/>
</dbReference>